<keyword evidence="3" id="KW-1185">Reference proteome</keyword>
<accession>A0A840LID5</accession>
<evidence type="ECO:0000256" key="1">
    <source>
        <dbReference type="SAM" id="Phobius"/>
    </source>
</evidence>
<organism evidence="2 3">
    <name type="scientific">Roseateles oligotrophus</name>
    <dbReference type="NCBI Taxonomy" id="1769250"/>
    <lineage>
        <taxon>Bacteria</taxon>
        <taxon>Pseudomonadati</taxon>
        <taxon>Pseudomonadota</taxon>
        <taxon>Betaproteobacteria</taxon>
        <taxon>Burkholderiales</taxon>
        <taxon>Sphaerotilaceae</taxon>
        <taxon>Roseateles</taxon>
    </lineage>
</organism>
<gene>
    <name evidence="2" type="ORF">HNP55_004522</name>
</gene>
<feature type="transmembrane region" description="Helical" evidence="1">
    <location>
        <begin position="78"/>
        <end position="97"/>
    </location>
</feature>
<proteinExistence type="predicted"/>
<reference evidence="2 3" key="1">
    <citation type="submission" date="2020-08" db="EMBL/GenBank/DDBJ databases">
        <title>Functional genomics of gut bacteria from endangered species of beetles.</title>
        <authorList>
            <person name="Carlos-Shanley C."/>
        </authorList>
    </citation>
    <scope>NUCLEOTIDE SEQUENCE [LARGE SCALE GENOMIC DNA]</scope>
    <source>
        <strain evidence="2 3">S00239</strain>
    </source>
</reference>
<dbReference type="Proteomes" id="UP000562027">
    <property type="component" value="Unassembled WGS sequence"/>
</dbReference>
<dbReference type="RefSeq" id="WP_184304385.1">
    <property type="nucleotide sequence ID" value="NZ_JACHLP010000012.1"/>
</dbReference>
<sequence>MESPPSRLAKLAVAAFCALSWLGGWLVVHGGGFTASLGKRSNSNVFVDGPEAVVMALLQLSAAALALTWLLRLRLPPVLAMALALSLVFLPPLLYIYG</sequence>
<keyword evidence="1" id="KW-0472">Membrane</keyword>
<keyword evidence="1" id="KW-1133">Transmembrane helix</keyword>
<name>A0A840LID5_9BURK</name>
<dbReference type="AlphaFoldDB" id="A0A840LID5"/>
<protein>
    <submittedName>
        <fullName evidence="2">Uncharacterized protein</fullName>
    </submittedName>
</protein>
<comment type="caution">
    <text evidence="2">The sequence shown here is derived from an EMBL/GenBank/DDBJ whole genome shotgun (WGS) entry which is preliminary data.</text>
</comment>
<dbReference type="EMBL" id="JACHLP010000012">
    <property type="protein sequence ID" value="MBB4845968.1"/>
    <property type="molecule type" value="Genomic_DNA"/>
</dbReference>
<keyword evidence="1" id="KW-0812">Transmembrane</keyword>
<feature type="transmembrane region" description="Helical" evidence="1">
    <location>
        <begin position="54"/>
        <end position="71"/>
    </location>
</feature>
<evidence type="ECO:0000313" key="3">
    <source>
        <dbReference type="Proteomes" id="UP000562027"/>
    </source>
</evidence>
<evidence type="ECO:0000313" key="2">
    <source>
        <dbReference type="EMBL" id="MBB4845968.1"/>
    </source>
</evidence>